<dbReference type="InParanoid" id="A0A259U2M6"/>
<dbReference type="Proteomes" id="UP000216446">
    <property type="component" value="Unassembled WGS sequence"/>
</dbReference>
<comment type="caution">
    <text evidence="2">The sequence shown here is derived from an EMBL/GenBank/DDBJ whole genome shotgun (WGS) entry which is preliminary data.</text>
</comment>
<sequence length="145" mass="14683">MRLNIITFVFSLLASSASAQSVAYVDQLGSRNTVELVQVAVGGGSDAQITQQGAGDHVARLEQSGGAYADILQSGSGNVLAGFDAMGYESIAASALSTDASRIVLSQIGSGNRAFVQQGGGAVAHIIQTGHSNTVLVRQSAGSFP</sequence>
<evidence type="ECO:0000256" key="1">
    <source>
        <dbReference type="SAM" id="SignalP"/>
    </source>
</evidence>
<accession>A0A259U2M6</accession>
<organism evidence="2 3">
    <name type="scientific">Rubricoccus marinus</name>
    <dbReference type="NCBI Taxonomy" id="716817"/>
    <lineage>
        <taxon>Bacteria</taxon>
        <taxon>Pseudomonadati</taxon>
        <taxon>Rhodothermota</taxon>
        <taxon>Rhodothermia</taxon>
        <taxon>Rhodothermales</taxon>
        <taxon>Rubricoccaceae</taxon>
        <taxon>Rubricoccus</taxon>
    </lineage>
</organism>
<feature type="chain" id="PRO_5013351297" description="Curlin" evidence="1">
    <location>
        <begin position="20"/>
        <end position="145"/>
    </location>
</feature>
<keyword evidence="3" id="KW-1185">Reference proteome</keyword>
<gene>
    <name evidence="2" type="ORF">BSZ36_15335</name>
</gene>
<evidence type="ECO:0000313" key="3">
    <source>
        <dbReference type="Proteomes" id="UP000216446"/>
    </source>
</evidence>
<dbReference type="AlphaFoldDB" id="A0A259U2M6"/>
<proteinExistence type="predicted"/>
<dbReference type="RefSeq" id="WP_094550479.1">
    <property type="nucleotide sequence ID" value="NZ_MQWB01000001.1"/>
</dbReference>
<protein>
    <recommendedName>
        <fullName evidence="4">Curlin</fullName>
    </recommendedName>
</protein>
<feature type="signal peptide" evidence="1">
    <location>
        <begin position="1"/>
        <end position="19"/>
    </location>
</feature>
<keyword evidence="1" id="KW-0732">Signal</keyword>
<evidence type="ECO:0008006" key="4">
    <source>
        <dbReference type="Google" id="ProtNLM"/>
    </source>
</evidence>
<name>A0A259U2M6_9BACT</name>
<reference evidence="2 3" key="1">
    <citation type="submission" date="2016-11" db="EMBL/GenBank/DDBJ databases">
        <title>Study of marine rhodopsin-containing bacteria.</title>
        <authorList>
            <person name="Yoshizawa S."/>
            <person name="Kumagai Y."/>
            <person name="Kogure K."/>
        </authorList>
    </citation>
    <scope>NUCLEOTIDE SEQUENCE [LARGE SCALE GENOMIC DNA]</scope>
    <source>
        <strain evidence="2 3">SG-29</strain>
    </source>
</reference>
<evidence type="ECO:0000313" key="2">
    <source>
        <dbReference type="EMBL" id="OZC04232.1"/>
    </source>
</evidence>
<dbReference type="EMBL" id="MQWB01000001">
    <property type="protein sequence ID" value="OZC04232.1"/>
    <property type="molecule type" value="Genomic_DNA"/>
</dbReference>